<accession>H2YVS3</accession>
<evidence type="ECO:0000313" key="2">
    <source>
        <dbReference type="Ensembl" id="ENSCSAVP00000009434.1"/>
    </source>
</evidence>
<dbReference type="GO" id="GO:0042162">
    <property type="term" value="F:telomeric DNA binding"/>
    <property type="evidence" value="ECO:0007669"/>
    <property type="project" value="TreeGrafter"/>
</dbReference>
<dbReference type="AlphaFoldDB" id="H2YVS3"/>
<dbReference type="Proteomes" id="UP000007875">
    <property type="component" value="Unassembled WGS sequence"/>
</dbReference>
<evidence type="ECO:0000313" key="3">
    <source>
        <dbReference type="Proteomes" id="UP000007875"/>
    </source>
</evidence>
<dbReference type="PANTHER" id="PTHR15696">
    <property type="entry name" value="SMG-7 SUPPRESSOR WITH MORPHOLOGICAL EFFECT ON GENITALIA PROTEIN 7"/>
    <property type="match status" value="1"/>
</dbReference>
<dbReference type="FunFam" id="3.40.50.1010:FF:000033">
    <property type="entry name" value="Blast:Protein SMG5"/>
    <property type="match status" value="1"/>
</dbReference>
<evidence type="ECO:0000259" key="1">
    <source>
        <dbReference type="Pfam" id="PF13638"/>
    </source>
</evidence>
<reference evidence="2" key="2">
    <citation type="submission" date="2025-08" db="UniProtKB">
        <authorList>
            <consortium name="Ensembl"/>
        </authorList>
    </citation>
    <scope>IDENTIFICATION</scope>
</reference>
<dbReference type="PANTHER" id="PTHR15696:SF7">
    <property type="entry name" value="NONSENSE-MEDIATED MRNA DECAY FACTOR"/>
    <property type="match status" value="1"/>
</dbReference>
<keyword evidence="3" id="KW-1185">Reference proteome</keyword>
<dbReference type="GeneTree" id="ENSGT00940000154566"/>
<dbReference type="eggNOG" id="KOG2162">
    <property type="taxonomic scope" value="Eukaryota"/>
</dbReference>
<sequence length="287" mass="32008">MNAVNDACAKSAVNASLPYKGLTDMQQSVLRTCRLRHLCRSLAAMETIEIDVIGDDVTIGEEHFHAPDEETVDPQMELEAVEAMRKARMMKDMAASRLRNEVKLLETSLGAPKSRDSALCLYLVVDTSSMSLELPHIRRLVASGRYFIVIPKTVIDGLDAIKKESQGARDAIRYLENELKKGNRFIRAQSKDEQVPGVDGEPPKLRREDTDAWRFYRIVECCRYLIQGEARKSGTDEKDHGDMVTILTCSREQPSKHKSSAIAAAKAVGIQVKSATVFSKSRSNSQH</sequence>
<dbReference type="STRING" id="51511.ENSCSAVP00000009434"/>
<organism evidence="2 3">
    <name type="scientific">Ciona savignyi</name>
    <name type="common">Pacific transparent sea squirt</name>
    <dbReference type="NCBI Taxonomy" id="51511"/>
    <lineage>
        <taxon>Eukaryota</taxon>
        <taxon>Metazoa</taxon>
        <taxon>Chordata</taxon>
        <taxon>Tunicata</taxon>
        <taxon>Ascidiacea</taxon>
        <taxon>Phlebobranchia</taxon>
        <taxon>Cionidae</taxon>
        <taxon>Ciona</taxon>
    </lineage>
</organism>
<reference evidence="2" key="3">
    <citation type="submission" date="2025-09" db="UniProtKB">
        <authorList>
            <consortium name="Ensembl"/>
        </authorList>
    </citation>
    <scope>IDENTIFICATION</scope>
</reference>
<reference evidence="3" key="1">
    <citation type="submission" date="2003-08" db="EMBL/GenBank/DDBJ databases">
        <authorList>
            <person name="Birren B."/>
            <person name="Nusbaum C."/>
            <person name="Abebe A."/>
            <person name="Abouelleil A."/>
            <person name="Adekoya E."/>
            <person name="Ait-zahra M."/>
            <person name="Allen N."/>
            <person name="Allen T."/>
            <person name="An P."/>
            <person name="Anderson M."/>
            <person name="Anderson S."/>
            <person name="Arachchi H."/>
            <person name="Armbruster J."/>
            <person name="Bachantsang P."/>
            <person name="Baldwin J."/>
            <person name="Barry A."/>
            <person name="Bayul T."/>
            <person name="Blitshsteyn B."/>
            <person name="Bloom T."/>
            <person name="Blye J."/>
            <person name="Boguslavskiy L."/>
            <person name="Borowsky M."/>
            <person name="Boukhgalter B."/>
            <person name="Brunache A."/>
            <person name="Butler J."/>
            <person name="Calixte N."/>
            <person name="Calvo S."/>
            <person name="Camarata J."/>
            <person name="Campo K."/>
            <person name="Chang J."/>
            <person name="Cheshatsang Y."/>
            <person name="Citroen M."/>
            <person name="Collymore A."/>
            <person name="Considine T."/>
            <person name="Cook A."/>
            <person name="Cooke P."/>
            <person name="Corum B."/>
            <person name="Cuomo C."/>
            <person name="David R."/>
            <person name="Dawoe T."/>
            <person name="Degray S."/>
            <person name="Dodge S."/>
            <person name="Dooley K."/>
            <person name="Dorje P."/>
            <person name="Dorjee K."/>
            <person name="Dorris L."/>
            <person name="Duffey N."/>
            <person name="Dupes A."/>
            <person name="Elkins T."/>
            <person name="Engels R."/>
            <person name="Erickson J."/>
            <person name="Farina A."/>
            <person name="Faro S."/>
            <person name="Ferreira P."/>
            <person name="Fischer H."/>
            <person name="Fitzgerald M."/>
            <person name="Foley K."/>
            <person name="Gage D."/>
            <person name="Galagan J."/>
            <person name="Gearin G."/>
            <person name="Gnerre S."/>
            <person name="Gnirke A."/>
            <person name="Goyette A."/>
            <person name="Graham J."/>
            <person name="Grandbois E."/>
            <person name="Gyaltsen K."/>
            <person name="Hafez N."/>
            <person name="Hagopian D."/>
            <person name="Hagos B."/>
            <person name="Hall J."/>
            <person name="Hatcher B."/>
            <person name="Heller A."/>
            <person name="Higgins H."/>
            <person name="Honan T."/>
            <person name="Horn A."/>
            <person name="Houde N."/>
            <person name="Hughes L."/>
            <person name="Hulme W."/>
            <person name="Husby E."/>
            <person name="Iliev I."/>
            <person name="Jaffe D."/>
            <person name="Jones C."/>
            <person name="Kamal M."/>
            <person name="Kamat A."/>
            <person name="Kamvysselis M."/>
            <person name="Karlsson E."/>
            <person name="Kells C."/>
            <person name="Kieu A."/>
            <person name="Kisner P."/>
            <person name="Kodira C."/>
            <person name="Kulbokas E."/>
            <person name="Labutti K."/>
            <person name="Lama D."/>
            <person name="Landers T."/>
            <person name="Leger J."/>
            <person name="Levine S."/>
            <person name="Lewis D."/>
            <person name="Lewis T."/>
            <person name="Lindblad-toh K."/>
            <person name="Liu X."/>
            <person name="Lokyitsang T."/>
            <person name="Lokyitsang Y."/>
            <person name="Lucien O."/>
            <person name="Lui A."/>
            <person name="Ma L.J."/>
            <person name="Mabbitt R."/>
            <person name="Macdonald J."/>
            <person name="Maclean C."/>
            <person name="Major J."/>
            <person name="Manning J."/>
            <person name="Marabella R."/>
            <person name="Maru K."/>
            <person name="Matthews C."/>
            <person name="Mauceli E."/>
            <person name="Mccarthy M."/>
            <person name="Mcdonough S."/>
            <person name="Mcghee T."/>
            <person name="Meldrim J."/>
            <person name="Meneus L."/>
            <person name="Mesirov J."/>
            <person name="Mihalev A."/>
            <person name="Mihova T."/>
            <person name="Mikkelsen T."/>
            <person name="Mlenga V."/>
            <person name="Moru K."/>
            <person name="Mozes J."/>
            <person name="Mulrain L."/>
            <person name="Munson G."/>
            <person name="Naylor J."/>
            <person name="Newes C."/>
            <person name="Nguyen C."/>
            <person name="Nguyen N."/>
            <person name="Nguyen T."/>
            <person name="Nicol R."/>
            <person name="Nielsen C."/>
            <person name="Nizzari M."/>
            <person name="Norbu C."/>
            <person name="Norbu N."/>
            <person name="O'donnell P."/>
            <person name="Okoawo O."/>
            <person name="O'leary S."/>
            <person name="Omotosho B."/>
            <person name="O'neill K."/>
            <person name="Osman S."/>
            <person name="Parker S."/>
            <person name="Perrin D."/>
            <person name="Phunkhang P."/>
            <person name="Piqani B."/>
            <person name="Purcell S."/>
            <person name="Rachupka T."/>
            <person name="Ramasamy U."/>
            <person name="Rameau R."/>
            <person name="Ray V."/>
            <person name="Raymond C."/>
            <person name="Retta R."/>
            <person name="Richardson S."/>
            <person name="Rise C."/>
            <person name="Rodriguez J."/>
            <person name="Rogers J."/>
            <person name="Rogov P."/>
            <person name="Rutman M."/>
            <person name="Schupbach R."/>
            <person name="Seaman C."/>
            <person name="Settipalli S."/>
            <person name="Sharpe T."/>
            <person name="Sheridan J."/>
            <person name="Sherpa N."/>
            <person name="Shi J."/>
            <person name="Smirnov S."/>
            <person name="Smith C."/>
            <person name="Sougnez C."/>
            <person name="Spencer B."/>
            <person name="Stalker J."/>
            <person name="Stange-thomann N."/>
            <person name="Stavropoulos S."/>
            <person name="Stetson K."/>
            <person name="Stone C."/>
            <person name="Stone S."/>
            <person name="Stubbs M."/>
            <person name="Talamas J."/>
            <person name="Tchuinga P."/>
            <person name="Tenzing P."/>
            <person name="Tesfaye S."/>
            <person name="Theodore J."/>
            <person name="Thoulutsang Y."/>
            <person name="Topham K."/>
            <person name="Towey S."/>
            <person name="Tsamla T."/>
            <person name="Tsomo N."/>
            <person name="Vallee D."/>
            <person name="Vassiliev H."/>
            <person name="Venkataraman V."/>
            <person name="Vinson J."/>
            <person name="Vo A."/>
            <person name="Wade C."/>
            <person name="Wang S."/>
            <person name="Wangchuk T."/>
            <person name="Wangdi T."/>
            <person name="Whittaker C."/>
            <person name="Wilkinson J."/>
            <person name="Wu Y."/>
            <person name="Wyman D."/>
            <person name="Yadav S."/>
            <person name="Yang S."/>
            <person name="Yang X."/>
            <person name="Yeager S."/>
            <person name="Yee E."/>
            <person name="Young G."/>
            <person name="Zainoun J."/>
            <person name="Zembeck L."/>
            <person name="Zimmer A."/>
            <person name="Zody M."/>
            <person name="Lander E."/>
        </authorList>
    </citation>
    <scope>NUCLEOTIDE SEQUENCE [LARGE SCALE GENOMIC DNA]</scope>
</reference>
<dbReference type="Ensembl" id="ENSCSAVT00000009551.1">
    <property type="protein sequence ID" value="ENSCSAVP00000009434.1"/>
    <property type="gene ID" value="ENSCSAVG00000005554.1"/>
</dbReference>
<proteinExistence type="predicted"/>
<dbReference type="HOGENOM" id="CLU_969614_0_0_1"/>
<dbReference type="InterPro" id="IPR045153">
    <property type="entry name" value="Est1/Ebs1-like"/>
</dbReference>
<dbReference type="OMA" id="CEHAPRA"/>
<dbReference type="GO" id="GO:0070034">
    <property type="term" value="F:telomerase RNA binding"/>
    <property type="evidence" value="ECO:0007669"/>
    <property type="project" value="TreeGrafter"/>
</dbReference>
<dbReference type="Pfam" id="PF13638">
    <property type="entry name" value="PIN_4"/>
    <property type="match status" value="1"/>
</dbReference>
<protein>
    <recommendedName>
        <fullName evidence="1">PIN domain-containing protein</fullName>
    </recommendedName>
</protein>
<dbReference type="InParanoid" id="H2YVS3"/>
<name>H2YVS3_CIOSA</name>
<dbReference type="Gene3D" id="3.40.50.1010">
    <property type="entry name" value="5'-nuclease"/>
    <property type="match status" value="1"/>
</dbReference>
<dbReference type="GO" id="GO:0005697">
    <property type="term" value="C:telomerase holoenzyme complex"/>
    <property type="evidence" value="ECO:0007669"/>
    <property type="project" value="TreeGrafter"/>
</dbReference>
<dbReference type="InterPro" id="IPR002716">
    <property type="entry name" value="PIN_dom"/>
</dbReference>
<feature type="domain" description="PIN" evidence="1">
    <location>
        <begin position="123"/>
        <end position="225"/>
    </location>
</feature>
<dbReference type="GO" id="GO:0000184">
    <property type="term" value="P:nuclear-transcribed mRNA catabolic process, nonsense-mediated decay"/>
    <property type="evidence" value="ECO:0007669"/>
    <property type="project" value="TreeGrafter"/>
</dbReference>